<keyword evidence="2" id="KW-0472">Membrane</keyword>
<dbReference type="SUPFAM" id="SSF48695">
    <property type="entry name" value="Multiheme cytochromes"/>
    <property type="match status" value="1"/>
</dbReference>
<protein>
    <recommendedName>
        <fullName evidence="6">Doubled CXXCH motif domain-containing protein</fullName>
    </recommendedName>
</protein>
<dbReference type="RefSeq" id="WP_366922537.1">
    <property type="nucleotide sequence ID" value="NZ_CP121694.1"/>
</dbReference>
<dbReference type="KEGG" id="dbc:MFMK1_002999"/>
<dbReference type="AlphaFoldDB" id="A0AAU0USC6"/>
<dbReference type="InterPro" id="IPR036280">
    <property type="entry name" value="Multihaem_cyt_sf"/>
</dbReference>
<dbReference type="EMBL" id="CP121694">
    <property type="protein sequence ID" value="WRO23150.1"/>
    <property type="molecule type" value="Genomic_DNA"/>
</dbReference>
<dbReference type="GO" id="GO:0016491">
    <property type="term" value="F:oxidoreductase activity"/>
    <property type="evidence" value="ECO:0007669"/>
    <property type="project" value="TreeGrafter"/>
</dbReference>
<feature type="chain" id="PRO_5043838088" description="Doubled CXXCH motif domain-containing protein" evidence="3">
    <location>
        <begin position="26"/>
        <end position="286"/>
    </location>
</feature>
<organism evidence="4 5">
    <name type="scientific">Metallumcola ferriviriculae</name>
    <dbReference type="NCBI Taxonomy" id="3039180"/>
    <lineage>
        <taxon>Bacteria</taxon>
        <taxon>Bacillati</taxon>
        <taxon>Bacillota</taxon>
        <taxon>Clostridia</taxon>
        <taxon>Neomoorellales</taxon>
        <taxon>Desulfitibacteraceae</taxon>
        <taxon>Metallumcola</taxon>
    </lineage>
</organism>
<keyword evidence="2" id="KW-0812">Transmembrane</keyword>
<dbReference type="Gene3D" id="1.10.780.10">
    <property type="entry name" value="Hydroxylamine Oxidoreductase, Chain A, domain 1"/>
    <property type="match status" value="2"/>
</dbReference>
<dbReference type="InterPro" id="IPR051829">
    <property type="entry name" value="Multiheme_Cytochr_ET"/>
</dbReference>
<evidence type="ECO:0000256" key="2">
    <source>
        <dbReference type="SAM" id="Phobius"/>
    </source>
</evidence>
<reference evidence="4 5" key="1">
    <citation type="submission" date="2023-04" db="EMBL/GenBank/DDBJ databases">
        <authorList>
            <person name="Hsu D."/>
        </authorList>
    </citation>
    <scope>NUCLEOTIDE SEQUENCE [LARGE SCALE GENOMIC DNA]</scope>
    <source>
        <strain evidence="4 5">MK1</strain>
    </source>
</reference>
<evidence type="ECO:0000256" key="1">
    <source>
        <dbReference type="ARBA" id="ARBA00022729"/>
    </source>
</evidence>
<name>A0AAU0USC6_9FIRM</name>
<evidence type="ECO:0000256" key="3">
    <source>
        <dbReference type="SAM" id="SignalP"/>
    </source>
</evidence>
<dbReference type="PANTHER" id="PTHR35038">
    <property type="entry name" value="DISSIMILATORY SULFITE REDUCTASE SIRA"/>
    <property type="match status" value="1"/>
</dbReference>
<evidence type="ECO:0000313" key="5">
    <source>
        <dbReference type="Proteomes" id="UP001329915"/>
    </source>
</evidence>
<feature type="transmembrane region" description="Helical" evidence="2">
    <location>
        <begin position="248"/>
        <end position="269"/>
    </location>
</feature>
<gene>
    <name evidence="4" type="ORF">MFMK1_002999</name>
</gene>
<proteinExistence type="predicted"/>
<feature type="signal peptide" evidence="3">
    <location>
        <begin position="1"/>
        <end position="25"/>
    </location>
</feature>
<keyword evidence="1 3" id="KW-0732">Signal</keyword>
<keyword evidence="2" id="KW-1133">Transmembrane helix</keyword>
<accession>A0AAU0USC6</accession>
<dbReference type="PANTHER" id="PTHR35038:SF8">
    <property type="entry name" value="C-TYPE POLYHEME CYTOCHROME OMCC"/>
    <property type="match status" value="1"/>
</dbReference>
<sequence>MKRYTVLILIVIVITIISGVTNATAKETEPKPFKTKEQCLSCHEKETFGIEKEGKKISLYVDQEKYENSVHGQFACIGCHKFEEPHQYGKVLTNRVSEKCANCHTGATFEYSRSVHNQNSEQEQPNCVDCHGGHYIKKIDGVDSPVAAVSLADTCGQKCHAQESEHFKESFHGKAAALNAENSADCVTCHGYHQILSQDNPVAMTSEEKKSFLCKSCHGSSLLGTESMEHYVIQPEGYSLPMYLTKEIFIWLILVVVTVFLLHIELDLFHRLRTALTRKKDETKGV</sequence>
<dbReference type="Proteomes" id="UP001329915">
    <property type="component" value="Chromosome"/>
</dbReference>
<evidence type="ECO:0000313" key="4">
    <source>
        <dbReference type="EMBL" id="WRO23150.1"/>
    </source>
</evidence>
<keyword evidence="5" id="KW-1185">Reference proteome</keyword>
<evidence type="ECO:0008006" key="6">
    <source>
        <dbReference type="Google" id="ProtNLM"/>
    </source>
</evidence>